<dbReference type="Proteomes" id="UP000000311">
    <property type="component" value="Unassembled WGS sequence"/>
</dbReference>
<dbReference type="AlphaFoldDB" id="E2A7A7"/>
<dbReference type="GO" id="GO:0051726">
    <property type="term" value="P:regulation of cell cycle"/>
    <property type="evidence" value="ECO:0007669"/>
    <property type="project" value="TreeGrafter"/>
</dbReference>
<dbReference type="InterPro" id="IPR001370">
    <property type="entry name" value="BIR_rpt"/>
</dbReference>
<dbReference type="Gene3D" id="1.10.1170.10">
    <property type="entry name" value="Inhibitor Of Apoptosis Protein (2mihbC-IAP-1), Chain A"/>
    <property type="match status" value="2"/>
</dbReference>
<dbReference type="OrthoDB" id="7543437at2759"/>
<dbReference type="EMBL" id="GL437329">
    <property type="protein sequence ID" value="EFN70604.1"/>
    <property type="molecule type" value="Genomic_DNA"/>
</dbReference>
<evidence type="ECO:0000313" key="1">
    <source>
        <dbReference type="EMBL" id="EFN70604.1"/>
    </source>
</evidence>
<gene>
    <name evidence="1" type="ORF">EAG_03793</name>
</gene>
<accession>E2A7A7</accession>
<dbReference type="GO" id="GO:0005737">
    <property type="term" value="C:cytoplasm"/>
    <property type="evidence" value="ECO:0007669"/>
    <property type="project" value="TreeGrafter"/>
</dbReference>
<evidence type="ECO:0000313" key="2">
    <source>
        <dbReference type="Proteomes" id="UP000000311"/>
    </source>
</evidence>
<dbReference type="KEGG" id="cfo:105249206"/>
<dbReference type="GO" id="GO:0005634">
    <property type="term" value="C:nucleus"/>
    <property type="evidence" value="ECO:0007669"/>
    <property type="project" value="TreeGrafter"/>
</dbReference>
<dbReference type="SUPFAM" id="SSF57924">
    <property type="entry name" value="Inhibitor of apoptosis (IAP) repeat"/>
    <property type="match status" value="2"/>
</dbReference>
<dbReference type="STRING" id="104421.E2A7A7"/>
<organism evidence="2">
    <name type="scientific">Camponotus floridanus</name>
    <name type="common">Florida carpenter ant</name>
    <dbReference type="NCBI Taxonomy" id="104421"/>
    <lineage>
        <taxon>Eukaryota</taxon>
        <taxon>Metazoa</taxon>
        <taxon>Ecdysozoa</taxon>
        <taxon>Arthropoda</taxon>
        <taxon>Hexapoda</taxon>
        <taxon>Insecta</taxon>
        <taxon>Pterygota</taxon>
        <taxon>Neoptera</taxon>
        <taxon>Endopterygota</taxon>
        <taxon>Hymenoptera</taxon>
        <taxon>Apocrita</taxon>
        <taxon>Aculeata</taxon>
        <taxon>Formicoidea</taxon>
        <taxon>Formicidae</taxon>
        <taxon>Formicinae</taxon>
        <taxon>Camponotus</taxon>
    </lineage>
</organism>
<dbReference type="SMART" id="SM00238">
    <property type="entry name" value="BIR"/>
    <property type="match status" value="2"/>
</dbReference>
<protein>
    <submittedName>
        <fullName evidence="1">Apoptosis 1 inhibitor</fullName>
    </submittedName>
</protein>
<dbReference type="PROSITE" id="PS50143">
    <property type="entry name" value="BIR_REPEAT_2"/>
    <property type="match status" value="2"/>
</dbReference>
<proteinExistence type="predicted"/>
<dbReference type="Pfam" id="PF00653">
    <property type="entry name" value="BIR"/>
    <property type="match status" value="2"/>
</dbReference>
<dbReference type="PANTHER" id="PTHR10044">
    <property type="entry name" value="INHIBITOR OF APOPTOSIS"/>
    <property type="match status" value="1"/>
</dbReference>
<keyword evidence="2" id="KW-1185">Reference proteome</keyword>
<dbReference type="CDD" id="cd00022">
    <property type="entry name" value="BIR"/>
    <property type="match status" value="1"/>
</dbReference>
<dbReference type="PANTHER" id="PTHR10044:SF139">
    <property type="entry name" value="DEATH-ASSOCIATED INHIBITOR OF APOPTOSIS 2"/>
    <property type="match status" value="1"/>
</dbReference>
<name>E2A7A7_CAMFO</name>
<dbReference type="InterPro" id="IPR050784">
    <property type="entry name" value="IAP"/>
</dbReference>
<sequence length="238" mass="27989">MEFYRILSIPIDEVDHIDYRFENRRLMSFTNCVSTVNSRHYLQYYNFASAGFYYIQNDDKIKCFDCNIIISDWKDIDPMAKHQQQFPRCRVVRRIPCGNVPIGANPSMIPLRVPKVTEICSSDRLRLNPNQMIEVYFDDKEVVKEVKIGDVWRAKYPHFAYYERRLESYVSWPVTIPQKKEDLAAAGLICANDGDIVTCFYCGQALQKWEATDDPKNEHIKWYPDCAFINRLLAENQS</sequence>
<reference evidence="1 2" key="1">
    <citation type="journal article" date="2010" name="Science">
        <title>Genomic comparison of the ants Camponotus floridanus and Harpegnathos saltator.</title>
        <authorList>
            <person name="Bonasio R."/>
            <person name="Zhang G."/>
            <person name="Ye C."/>
            <person name="Mutti N.S."/>
            <person name="Fang X."/>
            <person name="Qin N."/>
            <person name="Donahue G."/>
            <person name="Yang P."/>
            <person name="Li Q."/>
            <person name="Li C."/>
            <person name="Zhang P."/>
            <person name="Huang Z."/>
            <person name="Berger S.L."/>
            <person name="Reinberg D."/>
            <person name="Wang J."/>
            <person name="Liebig J."/>
        </authorList>
    </citation>
    <scope>NUCLEOTIDE SEQUENCE [LARGE SCALE GENOMIC DNA]</scope>
    <source>
        <strain evidence="2">C129</strain>
    </source>
</reference>
<dbReference type="InParanoid" id="E2A7A7"/>
<dbReference type="OMA" id="QWRTHIP"/>